<dbReference type="InterPro" id="IPR020103">
    <property type="entry name" value="PsdUridine_synth_cat_dom_sf"/>
</dbReference>
<reference evidence="7" key="1">
    <citation type="journal article" date="2019" name="Int. J. Syst. Evol. Microbiol.">
        <title>The Global Catalogue of Microorganisms (GCM) 10K type strain sequencing project: providing services to taxonomists for standard genome sequencing and annotation.</title>
        <authorList>
            <consortium name="The Broad Institute Genomics Platform"/>
            <consortium name="The Broad Institute Genome Sequencing Center for Infectious Disease"/>
            <person name="Wu L."/>
            <person name="Ma J."/>
        </authorList>
    </citation>
    <scope>NUCLEOTIDE SEQUENCE [LARGE SCALE GENOMIC DNA]</scope>
    <source>
        <strain evidence="7">JCM 18053</strain>
    </source>
</reference>
<protein>
    <recommendedName>
        <fullName evidence="4">Pseudouridine synthase</fullName>
        <ecNumber evidence="4">5.4.99.-</ecNumber>
    </recommendedName>
</protein>
<evidence type="ECO:0000256" key="3">
    <source>
        <dbReference type="PROSITE-ProRule" id="PRU00182"/>
    </source>
</evidence>
<accession>A0ABP9PCC5</accession>
<dbReference type="Gene3D" id="3.10.290.10">
    <property type="entry name" value="RNA-binding S4 domain"/>
    <property type="match status" value="1"/>
</dbReference>
<dbReference type="SUPFAM" id="SSF55174">
    <property type="entry name" value="Alpha-L RNA-binding motif"/>
    <property type="match status" value="1"/>
</dbReference>
<gene>
    <name evidence="6" type="ORF">GCM10023213_34220</name>
</gene>
<comment type="catalytic activity">
    <reaction evidence="4">
        <text>a uridine in RNA = a pseudouridine in RNA</text>
        <dbReference type="Rhea" id="RHEA:48348"/>
        <dbReference type="Rhea" id="RHEA-COMP:12068"/>
        <dbReference type="Rhea" id="RHEA-COMP:12069"/>
        <dbReference type="ChEBI" id="CHEBI:65314"/>
        <dbReference type="ChEBI" id="CHEBI:65315"/>
    </reaction>
</comment>
<evidence type="ECO:0000256" key="2">
    <source>
        <dbReference type="ARBA" id="ARBA00023235"/>
    </source>
</evidence>
<dbReference type="EC" id="5.4.99.-" evidence="4"/>
<dbReference type="InterPro" id="IPR050188">
    <property type="entry name" value="RluA_PseudoU_synthase"/>
</dbReference>
<dbReference type="InterPro" id="IPR006224">
    <property type="entry name" value="PsdUridine_synth_RluA-like_CS"/>
</dbReference>
<evidence type="ECO:0000256" key="1">
    <source>
        <dbReference type="ARBA" id="ARBA00010876"/>
    </source>
</evidence>
<dbReference type="RefSeq" id="WP_345737612.1">
    <property type="nucleotide sequence ID" value="NZ_BAABIA010000007.1"/>
</dbReference>
<dbReference type="PROSITE" id="PS50889">
    <property type="entry name" value="S4"/>
    <property type="match status" value="1"/>
</dbReference>
<dbReference type="InterPro" id="IPR036986">
    <property type="entry name" value="S4_RNA-bd_sf"/>
</dbReference>
<proteinExistence type="inferred from homology"/>
<dbReference type="InterPro" id="IPR006225">
    <property type="entry name" value="PsdUridine_synth_RluC/D"/>
</dbReference>
<name>A0ABP9PCC5_9BACT</name>
<dbReference type="Gene3D" id="3.30.2350.10">
    <property type="entry name" value="Pseudouridine synthase"/>
    <property type="match status" value="1"/>
</dbReference>
<sequence length="294" mass="33246">MTSHTARENAPLLPFLIAHWPEVKRTKIKQWLRFDSVRVNGRPITQHDHLLQPGDVVSIQPQKAPPKTTPLPAGLSIVHEDDEILVIRKPTGLLTIATDTERDKTAFRILTDYLRESTHGRTDRLWIVHRLDRETSGLLVLAKTEDAKTWLQENWHRMDKRYLAIVEGIVPNAEGKITTYIDETQPHRVFSTAHASPTARQATTHYSLLGTAYGRSLLEVTLETGRRHQIRVQLASIGHPIVGDEKYGAKTDPVKRIALHASHLTLLHPTDERELTFHSPLPQELTRLAPAALS</sequence>
<dbReference type="Proteomes" id="UP001499852">
    <property type="component" value="Unassembled WGS sequence"/>
</dbReference>
<dbReference type="PROSITE" id="PS01129">
    <property type="entry name" value="PSI_RLU"/>
    <property type="match status" value="1"/>
</dbReference>
<evidence type="ECO:0000313" key="6">
    <source>
        <dbReference type="EMBL" id="GAA5144307.1"/>
    </source>
</evidence>
<comment type="function">
    <text evidence="4">Responsible for synthesis of pseudouridine from uracil.</text>
</comment>
<evidence type="ECO:0000256" key="4">
    <source>
        <dbReference type="RuleBase" id="RU362028"/>
    </source>
</evidence>
<dbReference type="CDD" id="cd00165">
    <property type="entry name" value="S4"/>
    <property type="match status" value="1"/>
</dbReference>
<comment type="similarity">
    <text evidence="1 4">Belongs to the pseudouridine synthase RluA family.</text>
</comment>
<dbReference type="SUPFAM" id="SSF55120">
    <property type="entry name" value="Pseudouridine synthase"/>
    <property type="match status" value="1"/>
</dbReference>
<dbReference type="InterPro" id="IPR006145">
    <property type="entry name" value="PsdUridine_synth_RsuA/RluA"/>
</dbReference>
<dbReference type="PANTHER" id="PTHR21600">
    <property type="entry name" value="MITOCHONDRIAL RNA PSEUDOURIDINE SYNTHASE"/>
    <property type="match status" value="1"/>
</dbReference>
<feature type="domain" description="Pseudouridine synthase RsuA/RluA-like" evidence="5">
    <location>
        <begin position="84"/>
        <end position="236"/>
    </location>
</feature>
<evidence type="ECO:0000259" key="5">
    <source>
        <dbReference type="Pfam" id="PF00849"/>
    </source>
</evidence>
<dbReference type="NCBIfam" id="TIGR00005">
    <property type="entry name" value="rluA_subfam"/>
    <property type="match status" value="1"/>
</dbReference>
<keyword evidence="7" id="KW-1185">Reference proteome</keyword>
<keyword evidence="2 4" id="KW-0413">Isomerase</keyword>
<keyword evidence="3" id="KW-0694">RNA-binding</keyword>
<evidence type="ECO:0000313" key="7">
    <source>
        <dbReference type="Proteomes" id="UP001499852"/>
    </source>
</evidence>
<dbReference type="EMBL" id="BAABIA010000007">
    <property type="protein sequence ID" value="GAA5144307.1"/>
    <property type="molecule type" value="Genomic_DNA"/>
</dbReference>
<dbReference type="CDD" id="cd02869">
    <property type="entry name" value="PseudoU_synth_RluA_like"/>
    <property type="match status" value="1"/>
</dbReference>
<dbReference type="PANTHER" id="PTHR21600:SF44">
    <property type="entry name" value="RIBOSOMAL LARGE SUBUNIT PSEUDOURIDINE SYNTHASE D"/>
    <property type="match status" value="1"/>
</dbReference>
<comment type="caution">
    <text evidence="6">The sequence shown here is derived from an EMBL/GenBank/DDBJ whole genome shotgun (WGS) entry which is preliminary data.</text>
</comment>
<organism evidence="6 7">
    <name type="scientific">Prosthecobacter algae</name>
    <dbReference type="NCBI Taxonomy" id="1144682"/>
    <lineage>
        <taxon>Bacteria</taxon>
        <taxon>Pseudomonadati</taxon>
        <taxon>Verrucomicrobiota</taxon>
        <taxon>Verrucomicrobiia</taxon>
        <taxon>Verrucomicrobiales</taxon>
        <taxon>Verrucomicrobiaceae</taxon>
        <taxon>Prosthecobacter</taxon>
    </lineage>
</organism>
<dbReference type="Pfam" id="PF00849">
    <property type="entry name" value="PseudoU_synth_2"/>
    <property type="match status" value="1"/>
</dbReference>